<dbReference type="AlphaFoldDB" id="A0A6P7TBW9"/>
<proteinExistence type="predicted"/>
<organism evidence="1 2">
    <name type="scientific">Octopus sinensis</name>
    <name type="common">East Asian common octopus</name>
    <dbReference type="NCBI Taxonomy" id="2607531"/>
    <lineage>
        <taxon>Eukaryota</taxon>
        <taxon>Metazoa</taxon>
        <taxon>Spiralia</taxon>
        <taxon>Lophotrochozoa</taxon>
        <taxon>Mollusca</taxon>
        <taxon>Cephalopoda</taxon>
        <taxon>Coleoidea</taxon>
        <taxon>Octopodiformes</taxon>
        <taxon>Octopoda</taxon>
        <taxon>Incirrata</taxon>
        <taxon>Octopodidae</taxon>
        <taxon>Octopus</taxon>
    </lineage>
</organism>
<reference evidence="2" key="1">
    <citation type="submission" date="2025-08" db="UniProtKB">
        <authorList>
            <consortium name="RefSeq"/>
        </authorList>
    </citation>
    <scope>IDENTIFICATION</scope>
</reference>
<dbReference type="PANTHER" id="PTHR41161:SF1">
    <property type="entry name" value="PROTEIN NCBP2AS2"/>
    <property type="match status" value="1"/>
</dbReference>
<dbReference type="PANTHER" id="PTHR41161">
    <property type="entry name" value="PROTEIN NCBP2AS2"/>
    <property type="match status" value="1"/>
</dbReference>
<protein>
    <submittedName>
        <fullName evidence="2">Protein NCBP2AS2 homolog</fullName>
    </submittedName>
</protein>
<dbReference type="KEGG" id="osn:115221101"/>
<keyword evidence="1" id="KW-1185">Reference proteome</keyword>
<dbReference type="InterPro" id="IPR042407">
    <property type="entry name" value="NCBP2-AS2"/>
</dbReference>
<evidence type="ECO:0000313" key="1">
    <source>
        <dbReference type="Proteomes" id="UP000515154"/>
    </source>
</evidence>
<sequence>MVLRIILRYLLHNEQLVQKLSESYPIRRSAQLVAYIFLRGKEKGLESIEKLKDHDSVSPKRLQSFTKTFQEKLQEGIREWKQKNP</sequence>
<gene>
    <name evidence="2" type="primary">LOC115221101</name>
</gene>
<accession>A0A6P7TBW9</accession>
<dbReference type="RefSeq" id="XP_029647176.1">
    <property type="nucleotide sequence ID" value="XM_029791316.2"/>
</dbReference>
<evidence type="ECO:0000313" key="2">
    <source>
        <dbReference type="RefSeq" id="XP_029647176.1"/>
    </source>
</evidence>
<dbReference type="Proteomes" id="UP000515154">
    <property type="component" value="Linkage group LG17"/>
</dbReference>
<name>A0A6P7TBW9_9MOLL</name>